<feature type="domain" description="N-acetyltransferase" evidence="1">
    <location>
        <begin position="4"/>
        <end position="154"/>
    </location>
</feature>
<dbReference type="AlphaFoldDB" id="T0YFY3"/>
<proteinExistence type="predicted"/>
<comment type="caution">
    <text evidence="2">The sequence shown here is derived from an EMBL/GenBank/DDBJ whole genome shotgun (WGS) entry which is preliminary data.</text>
</comment>
<dbReference type="EMBL" id="AUZY01011949">
    <property type="protein sequence ID" value="EQD32008.1"/>
    <property type="molecule type" value="Genomic_DNA"/>
</dbReference>
<dbReference type="GO" id="GO:0016747">
    <property type="term" value="F:acyltransferase activity, transferring groups other than amino-acyl groups"/>
    <property type="evidence" value="ECO:0007669"/>
    <property type="project" value="InterPro"/>
</dbReference>
<dbReference type="SUPFAM" id="SSF55729">
    <property type="entry name" value="Acyl-CoA N-acyltransferases (Nat)"/>
    <property type="match status" value="1"/>
</dbReference>
<protein>
    <submittedName>
        <fullName evidence="2">GCN5-related N-acetyltransferase domain protein</fullName>
    </submittedName>
</protein>
<reference evidence="2" key="2">
    <citation type="journal article" date="2014" name="ISME J.">
        <title>Microbial stratification in low pH oxic and suboxic macroscopic growths along an acid mine drainage.</title>
        <authorList>
            <person name="Mendez-Garcia C."/>
            <person name="Mesa V."/>
            <person name="Sprenger R.R."/>
            <person name="Richter M."/>
            <person name="Diez M.S."/>
            <person name="Solano J."/>
            <person name="Bargiela R."/>
            <person name="Golyshina O.V."/>
            <person name="Manteca A."/>
            <person name="Ramos J.L."/>
            <person name="Gallego J.R."/>
            <person name="Llorente I."/>
            <person name="Martins Dos Santos V.A."/>
            <person name="Jensen O.N."/>
            <person name="Pelaez A.I."/>
            <person name="Sanchez J."/>
            <person name="Ferrer M."/>
        </authorList>
    </citation>
    <scope>NUCLEOTIDE SEQUENCE</scope>
</reference>
<evidence type="ECO:0000313" key="2">
    <source>
        <dbReference type="EMBL" id="EQD32008.1"/>
    </source>
</evidence>
<keyword evidence="2" id="KW-0808">Transferase</keyword>
<evidence type="ECO:0000259" key="1">
    <source>
        <dbReference type="PROSITE" id="PS51186"/>
    </source>
</evidence>
<dbReference type="Pfam" id="PF00583">
    <property type="entry name" value="Acetyltransf_1"/>
    <property type="match status" value="1"/>
</dbReference>
<sequence length="218" mass="24193">MEILTLEELRPEHEAGVVGLRYIAHSDLYGTEVLRRWRDWGFPLADYLALYAVEGDDVLATVEVHRPRFALPRGIETVAGLAYVATRPGSGRQGLAQRLILAVLEREKDAGLRWVLLWTGRHNVAHGLYEKLGFSDVWATRRALRRVPGAASLPSGYSAREALEADLPTLDALQRTMAQGRPGFSARPRGHLSRCCRADLAGPRDLVVLEYAGRPVGY</sequence>
<organism evidence="2">
    <name type="scientific">mine drainage metagenome</name>
    <dbReference type="NCBI Taxonomy" id="410659"/>
    <lineage>
        <taxon>unclassified sequences</taxon>
        <taxon>metagenomes</taxon>
        <taxon>ecological metagenomes</taxon>
    </lineage>
</organism>
<dbReference type="Gene3D" id="3.40.630.30">
    <property type="match status" value="1"/>
</dbReference>
<gene>
    <name evidence="2" type="ORF">B1B_17872</name>
</gene>
<reference evidence="2" key="1">
    <citation type="submission" date="2013-08" db="EMBL/GenBank/DDBJ databases">
        <authorList>
            <person name="Mendez C."/>
            <person name="Richter M."/>
            <person name="Ferrer M."/>
            <person name="Sanchez J."/>
        </authorList>
    </citation>
    <scope>NUCLEOTIDE SEQUENCE</scope>
</reference>
<name>T0YFY3_9ZZZZ</name>
<feature type="non-terminal residue" evidence="2">
    <location>
        <position position="218"/>
    </location>
</feature>
<dbReference type="InterPro" id="IPR016181">
    <property type="entry name" value="Acyl_CoA_acyltransferase"/>
</dbReference>
<dbReference type="PROSITE" id="PS51186">
    <property type="entry name" value="GNAT"/>
    <property type="match status" value="1"/>
</dbReference>
<dbReference type="InterPro" id="IPR000182">
    <property type="entry name" value="GNAT_dom"/>
</dbReference>
<accession>T0YFY3</accession>